<reference evidence="4" key="1">
    <citation type="journal article" date="2019" name="Int. J. Syst. Evol. Microbiol.">
        <title>The Global Catalogue of Microorganisms (GCM) 10K type strain sequencing project: providing services to taxonomists for standard genome sequencing and annotation.</title>
        <authorList>
            <consortium name="The Broad Institute Genomics Platform"/>
            <consortium name="The Broad Institute Genome Sequencing Center for Infectious Disease"/>
            <person name="Wu L."/>
            <person name="Ma J."/>
        </authorList>
    </citation>
    <scope>NUCLEOTIDE SEQUENCE [LARGE SCALE GENOMIC DNA]</scope>
    <source>
        <strain evidence="4">CGMCC 4.1641</strain>
    </source>
</reference>
<feature type="domain" description="Transcription regulator PadR C-terminal" evidence="2">
    <location>
        <begin position="89"/>
        <end position="178"/>
    </location>
</feature>
<protein>
    <submittedName>
        <fullName evidence="3">PadR family transcriptional regulator</fullName>
    </submittedName>
</protein>
<dbReference type="InterPro" id="IPR036390">
    <property type="entry name" value="WH_DNA-bd_sf"/>
</dbReference>
<dbReference type="InterPro" id="IPR005149">
    <property type="entry name" value="Tscrpt_reg_PadR_N"/>
</dbReference>
<evidence type="ECO:0000259" key="2">
    <source>
        <dbReference type="Pfam" id="PF10400"/>
    </source>
</evidence>
<keyword evidence="4" id="KW-1185">Reference proteome</keyword>
<evidence type="ECO:0000313" key="3">
    <source>
        <dbReference type="EMBL" id="MFC4302220.1"/>
    </source>
</evidence>
<dbReference type="PANTHER" id="PTHR43252">
    <property type="entry name" value="TRANSCRIPTIONAL REGULATOR YQJI"/>
    <property type="match status" value="1"/>
</dbReference>
<evidence type="ECO:0000259" key="1">
    <source>
        <dbReference type="Pfam" id="PF03551"/>
    </source>
</evidence>
<comment type="caution">
    <text evidence="3">The sequence shown here is derived from an EMBL/GenBank/DDBJ whole genome shotgun (WGS) entry which is preliminary data.</text>
</comment>
<dbReference type="Pfam" id="PF03551">
    <property type="entry name" value="PadR"/>
    <property type="match status" value="1"/>
</dbReference>
<dbReference type="InterPro" id="IPR018309">
    <property type="entry name" value="Tscrpt_reg_PadR_C"/>
</dbReference>
<proteinExistence type="predicted"/>
<dbReference type="Gene3D" id="6.10.140.190">
    <property type="match status" value="1"/>
</dbReference>
<evidence type="ECO:0000313" key="4">
    <source>
        <dbReference type="Proteomes" id="UP001595755"/>
    </source>
</evidence>
<sequence length="182" mass="20863">MNTLAYGLLSLLSHSSLSGYDLMLKIQPFWPAKHSQIYPLLARLEQKELVSCALVQQSDKPDKKVYSIKEAGLAALREWLTEPASDPVMRDELMLKAFCMSNVSPAVSRKLFVARLEHYRNKMTRLQDRLQSIRQHDGLEEGALPVYSSPYFGAFILLNKGMMTCRTNIEWCEWVLQIVPEE</sequence>
<dbReference type="Pfam" id="PF10400">
    <property type="entry name" value="Vir_act_alpha_C"/>
    <property type="match status" value="1"/>
</dbReference>
<dbReference type="Gene3D" id="1.10.10.10">
    <property type="entry name" value="Winged helix-like DNA-binding domain superfamily/Winged helix DNA-binding domain"/>
    <property type="match status" value="1"/>
</dbReference>
<dbReference type="SUPFAM" id="SSF46785">
    <property type="entry name" value="Winged helix' DNA-binding domain"/>
    <property type="match status" value="1"/>
</dbReference>
<name>A0ABV8S5A9_9BACL</name>
<dbReference type="InterPro" id="IPR036388">
    <property type="entry name" value="WH-like_DNA-bd_sf"/>
</dbReference>
<feature type="domain" description="Transcription regulator PadR N-terminal" evidence="1">
    <location>
        <begin position="8"/>
        <end position="78"/>
    </location>
</feature>
<organism evidence="3 4">
    <name type="scientific">Cohnella boryungensis</name>
    <dbReference type="NCBI Taxonomy" id="768479"/>
    <lineage>
        <taxon>Bacteria</taxon>
        <taxon>Bacillati</taxon>
        <taxon>Bacillota</taxon>
        <taxon>Bacilli</taxon>
        <taxon>Bacillales</taxon>
        <taxon>Paenibacillaceae</taxon>
        <taxon>Cohnella</taxon>
    </lineage>
</organism>
<dbReference type="PANTHER" id="PTHR43252:SF2">
    <property type="entry name" value="TRANSCRIPTION REGULATOR, PADR-LIKE FAMILY"/>
    <property type="match status" value="1"/>
</dbReference>
<gene>
    <name evidence="3" type="ORF">ACFO1S_02050</name>
</gene>
<dbReference type="RefSeq" id="WP_204600897.1">
    <property type="nucleotide sequence ID" value="NZ_JBHSED010000003.1"/>
</dbReference>
<accession>A0ABV8S5A9</accession>
<dbReference type="Proteomes" id="UP001595755">
    <property type="component" value="Unassembled WGS sequence"/>
</dbReference>
<dbReference type="EMBL" id="JBHSED010000003">
    <property type="protein sequence ID" value="MFC4302220.1"/>
    <property type="molecule type" value="Genomic_DNA"/>
</dbReference>